<dbReference type="EMBL" id="BLKX01000004">
    <property type="protein sequence ID" value="GFG83302.1"/>
    <property type="molecule type" value="Genomic_DNA"/>
</dbReference>
<evidence type="ECO:0000259" key="5">
    <source>
        <dbReference type="PROSITE" id="PS51736"/>
    </source>
</evidence>
<dbReference type="SUPFAM" id="SSF46689">
    <property type="entry name" value="Homeodomain-like"/>
    <property type="match status" value="1"/>
</dbReference>
<dbReference type="InterPro" id="IPR036162">
    <property type="entry name" value="Resolvase-like_N_sf"/>
</dbReference>
<dbReference type="SUPFAM" id="SSF53041">
    <property type="entry name" value="Resolvase-like"/>
    <property type="match status" value="1"/>
</dbReference>
<comment type="caution">
    <text evidence="6">The sequence shown here is derived from an EMBL/GenBank/DDBJ whole genome shotgun (WGS) entry which is preliminary data.</text>
</comment>
<feature type="domain" description="Resolvase/invertase-type recombinase catalytic" evidence="5">
    <location>
        <begin position="1"/>
        <end position="135"/>
    </location>
</feature>
<dbReference type="InterPro" id="IPR006118">
    <property type="entry name" value="Recombinase_CS"/>
</dbReference>
<dbReference type="InterPro" id="IPR006119">
    <property type="entry name" value="Resolv_N"/>
</dbReference>
<dbReference type="Gene3D" id="3.40.50.1390">
    <property type="entry name" value="Resolvase, N-terminal catalytic domain"/>
    <property type="match status" value="1"/>
</dbReference>
<keyword evidence="3" id="KW-0238">DNA-binding</keyword>
<keyword evidence="2" id="KW-0229">DNA integration</keyword>
<dbReference type="SMART" id="SM00857">
    <property type="entry name" value="Resolvase"/>
    <property type="match status" value="1"/>
</dbReference>
<reference evidence="6 7" key="1">
    <citation type="journal article" date="2019" name="Emerg. Microbes Infect.">
        <title>Comprehensive subspecies identification of 175 nontuberculous mycobacteria species based on 7547 genomic profiles.</title>
        <authorList>
            <person name="Matsumoto Y."/>
            <person name="Kinjo T."/>
            <person name="Motooka D."/>
            <person name="Nabeya D."/>
            <person name="Jung N."/>
            <person name="Uechi K."/>
            <person name="Horii T."/>
            <person name="Iida T."/>
            <person name="Fujita J."/>
            <person name="Nakamura S."/>
        </authorList>
    </citation>
    <scope>NUCLEOTIDE SEQUENCE [LARGE SCALE GENOMIC DNA]</scope>
    <source>
        <strain evidence="6 7">JCM 18565</strain>
    </source>
</reference>
<dbReference type="InterPro" id="IPR050639">
    <property type="entry name" value="SSR_resolvase"/>
</dbReference>
<dbReference type="CDD" id="cd00569">
    <property type="entry name" value="HTH_Hin_like"/>
    <property type="match status" value="1"/>
</dbReference>
<dbReference type="CDD" id="cd03768">
    <property type="entry name" value="SR_ResInv"/>
    <property type="match status" value="1"/>
</dbReference>
<keyword evidence="4" id="KW-0233">DNA recombination</keyword>
<evidence type="ECO:0000313" key="7">
    <source>
        <dbReference type="Proteomes" id="UP000465240"/>
    </source>
</evidence>
<dbReference type="RefSeq" id="WP_120795269.1">
    <property type="nucleotide sequence ID" value="NZ_BLKX01000004.1"/>
</dbReference>
<accession>A0ABQ1CG48</accession>
<evidence type="ECO:0000256" key="3">
    <source>
        <dbReference type="ARBA" id="ARBA00023125"/>
    </source>
</evidence>
<gene>
    <name evidence="6" type="primary">pin</name>
    <name evidence="6" type="ORF">MPRG_65780</name>
</gene>
<comment type="similarity">
    <text evidence="1">Belongs to the site-specific recombinase resolvase family.</text>
</comment>
<evidence type="ECO:0000256" key="2">
    <source>
        <dbReference type="ARBA" id="ARBA00022908"/>
    </source>
</evidence>
<sequence>MRIGYGRVSTRDQHPEAQRDALAAAGCDQIFLDKASGKLARRPELDKALLSANRVGDQLVVTKLDRLGRSLEHLIELSKRLQGSGVDLVVLDQGIDTSTAVGRMFFQILGAIAEFEHALMSERTMDGLAAARARGRTGGQKPKLGPRQVALAQAMYAELAEDGKRRYTVAQIAAEFGVTRPTIYRHLGKALNTSSAAS</sequence>
<dbReference type="Gene3D" id="1.10.10.60">
    <property type="entry name" value="Homeodomain-like"/>
    <property type="match status" value="1"/>
</dbReference>
<evidence type="ECO:0000256" key="1">
    <source>
        <dbReference type="ARBA" id="ARBA00009913"/>
    </source>
</evidence>
<dbReference type="PROSITE" id="PS51736">
    <property type="entry name" value="RECOMBINASES_3"/>
    <property type="match status" value="1"/>
</dbReference>
<dbReference type="Pfam" id="PF00239">
    <property type="entry name" value="Resolvase"/>
    <property type="match status" value="1"/>
</dbReference>
<evidence type="ECO:0000313" key="6">
    <source>
        <dbReference type="EMBL" id="GFG83302.1"/>
    </source>
</evidence>
<proteinExistence type="inferred from homology"/>
<dbReference type="PANTHER" id="PTHR30461:SF26">
    <property type="entry name" value="RESOLVASE HOMOLOG YNEB"/>
    <property type="match status" value="1"/>
</dbReference>
<dbReference type="PROSITE" id="PS00398">
    <property type="entry name" value="RECOMBINASES_2"/>
    <property type="match status" value="1"/>
</dbReference>
<name>A0ABQ1CG48_9MYCO</name>
<dbReference type="Proteomes" id="UP000465240">
    <property type="component" value="Unassembled WGS sequence"/>
</dbReference>
<dbReference type="PANTHER" id="PTHR30461">
    <property type="entry name" value="DNA-INVERTASE FROM LAMBDOID PROPHAGE"/>
    <property type="match status" value="1"/>
</dbReference>
<evidence type="ECO:0000256" key="4">
    <source>
        <dbReference type="ARBA" id="ARBA00023172"/>
    </source>
</evidence>
<protein>
    <submittedName>
        <fullName evidence="6">DNA-invertase</fullName>
    </submittedName>
</protein>
<organism evidence="6 7">
    <name type="scientific">Mycobacterium paragordonae</name>
    <dbReference type="NCBI Taxonomy" id="1389713"/>
    <lineage>
        <taxon>Bacteria</taxon>
        <taxon>Bacillati</taxon>
        <taxon>Actinomycetota</taxon>
        <taxon>Actinomycetes</taxon>
        <taxon>Mycobacteriales</taxon>
        <taxon>Mycobacteriaceae</taxon>
        <taxon>Mycobacterium</taxon>
    </lineage>
</organism>
<keyword evidence="7" id="KW-1185">Reference proteome</keyword>
<dbReference type="InterPro" id="IPR009057">
    <property type="entry name" value="Homeodomain-like_sf"/>
</dbReference>